<keyword evidence="10" id="KW-1185">Reference proteome</keyword>
<dbReference type="GO" id="GO:0032934">
    <property type="term" value="F:sterol binding"/>
    <property type="evidence" value="ECO:0007669"/>
    <property type="project" value="InterPro"/>
</dbReference>
<dbReference type="SUPFAM" id="SSF81296">
    <property type="entry name" value="E set domains"/>
    <property type="match status" value="1"/>
</dbReference>
<feature type="domain" description="MD-2-related lipid-recognition" evidence="8">
    <location>
        <begin position="30"/>
        <end position="145"/>
    </location>
</feature>
<dbReference type="FunFam" id="2.60.40.770:FF:000002">
    <property type="entry name" value="putative phosphatidylglycerol/phosphatidylinositol transfer protein DDB_G0282179"/>
    <property type="match status" value="1"/>
</dbReference>
<dbReference type="PANTHER" id="PTHR11306">
    <property type="entry name" value="NIEMANN PICK TYPE C2 PROTEIN NPC2-RELATED"/>
    <property type="match status" value="1"/>
</dbReference>
<dbReference type="PANTHER" id="PTHR11306:SF0">
    <property type="entry name" value="PHOSPHATIDYLGLYCEROL_PHOSPHATIDYLINOSITOL TRANSFER PROTEIN"/>
    <property type="match status" value="1"/>
</dbReference>
<dbReference type="Proteomes" id="UP000236161">
    <property type="component" value="Unassembled WGS sequence"/>
</dbReference>
<dbReference type="InterPro" id="IPR014756">
    <property type="entry name" value="Ig_E-set"/>
</dbReference>
<keyword evidence="4" id="KW-0813">Transport</keyword>
<keyword evidence="5 7" id="KW-0732">Signal</keyword>
<dbReference type="AlphaFoldDB" id="A0A2H9ZR71"/>
<evidence type="ECO:0000256" key="6">
    <source>
        <dbReference type="ARBA" id="ARBA00023055"/>
    </source>
</evidence>
<keyword evidence="6" id="KW-0445">Lipid transport</keyword>
<comment type="similarity">
    <text evidence="2">Belongs to the NPC2 family.</text>
</comment>
<dbReference type="InterPro" id="IPR033917">
    <property type="entry name" value="ML_PG-PI_TP"/>
</dbReference>
<accession>A0A2H9ZR71</accession>
<feature type="chain" id="PRO_5014182057" description="MD-2-related lipid-recognition domain-containing protein" evidence="7">
    <location>
        <begin position="26"/>
        <end position="156"/>
    </location>
</feature>
<dbReference type="SMART" id="SM00737">
    <property type="entry name" value="ML"/>
    <property type="match status" value="1"/>
</dbReference>
<evidence type="ECO:0000256" key="4">
    <source>
        <dbReference type="ARBA" id="ARBA00022448"/>
    </source>
</evidence>
<comment type="function">
    <text evidence="1">Catalyzes the intermembrane transfer of phosphatidylglycerol and phosphatidylinositol.</text>
</comment>
<comment type="subunit">
    <text evidence="3">Monomer.</text>
</comment>
<dbReference type="EMBL" id="KZ454794">
    <property type="protein sequence ID" value="PKA45790.1"/>
    <property type="molecule type" value="Genomic_DNA"/>
</dbReference>
<reference evidence="9 10" key="1">
    <citation type="journal article" date="2017" name="Nature">
        <title>The Apostasia genome and the evolution of orchids.</title>
        <authorList>
            <person name="Zhang G.Q."/>
            <person name="Liu K.W."/>
            <person name="Li Z."/>
            <person name="Lohaus R."/>
            <person name="Hsiao Y.Y."/>
            <person name="Niu S.C."/>
            <person name="Wang J.Y."/>
            <person name="Lin Y.C."/>
            <person name="Xu Q."/>
            <person name="Chen L.J."/>
            <person name="Yoshida K."/>
            <person name="Fujiwara S."/>
            <person name="Wang Z.W."/>
            <person name="Zhang Y.Q."/>
            <person name="Mitsuda N."/>
            <person name="Wang M."/>
            <person name="Liu G.H."/>
            <person name="Pecoraro L."/>
            <person name="Huang H.X."/>
            <person name="Xiao X.J."/>
            <person name="Lin M."/>
            <person name="Wu X.Y."/>
            <person name="Wu W.L."/>
            <person name="Chen Y.Y."/>
            <person name="Chang S.B."/>
            <person name="Sakamoto S."/>
            <person name="Ohme-Takagi M."/>
            <person name="Yagi M."/>
            <person name="Zeng S.J."/>
            <person name="Shen C.Y."/>
            <person name="Yeh C.M."/>
            <person name="Luo Y.B."/>
            <person name="Tsai W.C."/>
            <person name="Van de Peer Y."/>
            <person name="Liu Z.J."/>
        </authorList>
    </citation>
    <scope>NUCLEOTIDE SEQUENCE [LARGE SCALE GENOMIC DNA]</scope>
    <source>
        <strain evidence="10">cv. Shenzhen</strain>
        <tissue evidence="9">Stem</tissue>
    </source>
</reference>
<evidence type="ECO:0000256" key="5">
    <source>
        <dbReference type="ARBA" id="ARBA00022729"/>
    </source>
</evidence>
<evidence type="ECO:0000256" key="7">
    <source>
        <dbReference type="SAM" id="SignalP"/>
    </source>
</evidence>
<dbReference type="InterPro" id="IPR003172">
    <property type="entry name" value="ML_dom"/>
</dbReference>
<sequence>MMKASFVLLLPVLFVSSFLLSPLAAYEASVEYCDKKADYAVKVRGVDIDPYPIARGKPATFNISANTGKSISQGKLVIDVTYFIFHVYQETHDLCTKTSCPVSSGDFLLSHKQTLPGYTPPGSYTLQMKLLGEDNEVLTCVTFGFSIGFISSVADI</sequence>
<feature type="signal peptide" evidence="7">
    <location>
        <begin position="1"/>
        <end position="25"/>
    </location>
</feature>
<evidence type="ECO:0000313" key="10">
    <source>
        <dbReference type="Proteomes" id="UP000236161"/>
    </source>
</evidence>
<evidence type="ECO:0000256" key="2">
    <source>
        <dbReference type="ARBA" id="ARBA00006370"/>
    </source>
</evidence>
<dbReference type="STRING" id="1088818.A0A2H9ZR71"/>
<dbReference type="OrthoDB" id="6409159at2759"/>
<organism evidence="9 10">
    <name type="scientific">Apostasia shenzhenica</name>
    <dbReference type="NCBI Taxonomy" id="1088818"/>
    <lineage>
        <taxon>Eukaryota</taxon>
        <taxon>Viridiplantae</taxon>
        <taxon>Streptophyta</taxon>
        <taxon>Embryophyta</taxon>
        <taxon>Tracheophyta</taxon>
        <taxon>Spermatophyta</taxon>
        <taxon>Magnoliopsida</taxon>
        <taxon>Liliopsida</taxon>
        <taxon>Asparagales</taxon>
        <taxon>Orchidaceae</taxon>
        <taxon>Apostasioideae</taxon>
        <taxon>Apostasia</taxon>
    </lineage>
</organism>
<dbReference type="GO" id="GO:0032366">
    <property type="term" value="P:intracellular sterol transport"/>
    <property type="evidence" value="ECO:0007669"/>
    <property type="project" value="InterPro"/>
</dbReference>
<gene>
    <name evidence="9" type="ORF">AXF42_Ash018341</name>
</gene>
<evidence type="ECO:0000313" key="9">
    <source>
        <dbReference type="EMBL" id="PKA45790.1"/>
    </source>
</evidence>
<evidence type="ECO:0000256" key="3">
    <source>
        <dbReference type="ARBA" id="ARBA00011245"/>
    </source>
</evidence>
<name>A0A2H9ZR71_9ASPA</name>
<proteinExistence type="inferred from homology"/>
<protein>
    <recommendedName>
        <fullName evidence="8">MD-2-related lipid-recognition domain-containing protein</fullName>
    </recommendedName>
</protein>
<dbReference type="Pfam" id="PF02221">
    <property type="entry name" value="E1_DerP2_DerF2"/>
    <property type="match status" value="1"/>
</dbReference>
<dbReference type="InterPro" id="IPR039670">
    <property type="entry name" value="NPC2-like"/>
</dbReference>
<dbReference type="Gene3D" id="2.60.40.770">
    <property type="match status" value="1"/>
</dbReference>
<dbReference type="CDD" id="cd00917">
    <property type="entry name" value="PG-PI_TP"/>
    <property type="match status" value="1"/>
</dbReference>
<evidence type="ECO:0000256" key="1">
    <source>
        <dbReference type="ARBA" id="ARBA00002053"/>
    </source>
</evidence>
<evidence type="ECO:0000259" key="8">
    <source>
        <dbReference type="SMART" id="SM00737"/>
    </source>
</evidence>